<feature type="chain" id="PRO_5040427182" evidence="2">
    <location>
        <begin position="19"/>
        <end position="248"/>
    </location>
</feature>
<keyword evidence="2" id="KW-0732">Signal</keyword>
<accession>A0A9R0D9I9</accession>
<reference evidence="4" key="1">
    <citation type="submission" date="2025-08" db="UniProtKB">
        <authorList>
            <consortium name="RefSeq"/>
        </authorList>
    </citation>
    <scope>IDENTIFICATION</scope>
    <source>
        <tissue evidence="4">Whole larval tissue</tissue>
    </source>
</reference>
<feature type="signal peptide" evidence="2">
    <location>
        <begin position="1"/>
        <end position="18"/>
    </location>
</feature>
<dbReference type="GeneID" id="118272666"/>
<dbReference type="RefSeq" id="XP_035445188.2">
    <property type="nucleotide sequence ID" value="XM_035589295.2"/>
</dbReference>
<proteinExistence type="predicted"/>
<evidence type="ECO:0000313" key="4">
    <source>
        <dbReference type="RefSeq" id="XP_035445188.2"/>
    </source>
</evidence>
<name>A0A9R0D9I9_SPOFR</name>
<keyword evidence="3" id="KW-1185">Reference proteome</keyword>
<dbReference type="Proteomes" id="UP000829999">
    <property type="component" value="Chromosome 4"/>
</dbReference>
<evidence type="ECO:0000256" key="2">
    <source>
        <dbReference type="SAM" id="SignalP"/>
    </source>
</evidence>
<evidence type="ECO:0000256" key="1">
    <source>
        <dbReference type="SAM" id="MobiDB-lite"/>
    </source>
</evidence>
<protein>
    <submittedName>
        <fullName evidence="4">Uncharacterized protein LOC118272666</fullName>
    </submittedName>
</protein>
<organism evidence="3 4">
    <name type="scientific">Spodoptera frugiperda</name>
    <name type="common">Fall armyworm</name>
    <dbReference type="NCBI Taxonomy" id="7108"/>
    <lineage>
        <taxon>Eukaryota</taxon>
        <taxon>Metazoa</taxon>
        <taxon>Ecdysozoa</taxon>
        <taxon>Arthropoda</taxon>
        <taxon>Hexapoda</taxon>
        <taxon>Insecta</taxon>
        <taxon>Pterygota</taxon>
        <taxon>Neoptera</taxon>
        <taxon>Endopterygota</taxon>
        <taxon>Lepidoptera</taxon>
        <taxon>Glossata</taxon>
        <taxon>Ditrysia</taxon>
        <taxon>Noctuoidea</taxon>
        <taxon>Noctuidae</taxon>
        <taxon>Amphipyrinae</taxon>
        <taxon>Spodoptera</taxon>
    </lineage>
</organism>
<dbReference type="AlphaFoldDB" id="A0A9R0D9I9"/>
<feature type="region of interest" description="Disordered" evidence="1">
    <location>
        <begin position="215"/>
        <end position="234"/>
    </location>
</feature>
<gene>
    <name evidence="4" type="primary">LOC118272666</name>
</gene>
<dbReference type="OrthoDB" id="7464867at2759"/>
<evidence type="ECO:0000313" key="3">
    <source>
        <dbReference type="Proteomes" id="UP000829999"/>
    </source>
</evidence>
<sequence>MKVYIQVIFAIILSTCQAQVIHNRHIKREGDHSSDYEALKDLMMQYHIEHSVDPHFETPLVPYKPTGPYELRTNRVPTHFYRKRILTRSYGNPMKHSHFLRQQTRPKDDEYRLRKVDIDTLKQLPEADRLLIESHLTPPMRHQLLSQMETGKFDTMLFQDRFGLPSFDLITSTIEKIGAGAGKYIGGKLAGEIGARLGASAGAYLGLAAANRLTKKKEDTTKKPEEATSKPGNKYGYGGSYGAMLLKS</sequence>
<feature type="compositionally biased region" description="Basic and acidic residues" evidence="1">
    <location>
        <begin position="216"/>
        <end position="228"/>
    </location>
</feature>